<dbReference type="InterPro" id="IPR036719">
    <property type="entry name" value="Neuro-gated_channel_TM_sf"/>
</dbReference>
<dbReference type="AlphaFoldDB" id="A0A448XME7"/>
<feature type="compositionally biased region" description="Basic and acidic residues" evidence="1">
    <location>
        <begin position="147"/>
        <end position="161"/>
    </location>
</feature>
<proteinExistence type="predicted"/>
<dbReference type="SUPFAM" id="SSF90112">
    <property type="entry name" value="Neurotransmitter-gated ion-channel transmembrane pore"/>
    <property type="match status" value="1"/>
</dbReference>
<evidence type="ECO:0008006" key="5">
    <source>
        <dbReference type="Google" id="ProtNLM"/>
    </source>
</evidence>
<evidence type="ECO:0000313" key="4">
    <source>
        <dbReference type="Proteomes" id="UP000784294"/>
    </source>
</evidence>
<feature type="region of interest" description="Disordered" evidence="1">
    <location>
        <begin position="146"/>
        <end position="195"/>
    </location>
</feature>
<comment type="caution">
    <text evidence="3">The sequence shown here is derived from an EMBL/GenBank/DDBJ whole genome shotgun (WGS) entry which is preliminary data.</text>
</comment>
<protein>
    <recommendedName>
        <fullName evidence="5">Neurotransmitter-gated ion-channel transmembrane domain-containing protein</fullName>
    </recommendedName>
</protein>
<keyword evidence="2" id="KW-0472">Membrane</keyword>
<evidence type="ECO:0000313" key="3">
    <source>
        <dbReference type="EMBL" id="VEL40223.1"/>
    </source>
</evidence>
<sequence>MGYSVRIRVSLGMADKTGRCLGSTADGDLSRKPKSNDADFQTKEKTAHLYFHPLITTCNRGPNSRAILSSSACLSATSSKRRAQMRSTKKNHTATTFTHLFGLSCCYSDRNSSCSYRPYREGRAEEPRKLHCERVFRRKGRVAHFHQTGESEVSDRRKPAEARSTGAPASSIGREANRAERRDEESKADEPMEGCCDTDPMKKLDRVQACQEWRDFARLLDRVLFIAFLVVMFTTTLVLLIFIPLSGIGDDQLCDQLITDFESTVVVTGQEMNDRMPDTF</sequence>
<accession>A0A448XME7</accession>
<dbReference type="GO" id="GO:0016020">
    <property type="term" value="C:membrane"/>
    <property type="evidence" value="ECO:0007669"/>
    <property type="project" value="InterPro"/>
</dbReference>
<gene>
    <name evidence="3" type="ORF">PXEA_LOCUS33663</name>
</gene>
<organism evidence="3 4">
    <name type="scientific">Protopolystoma xenopodis</name>
    <dbReference type="NCBI Taxonomy" id="117903"/>
    <lineage>
        <taxon>Eukaryota</taxon>
        <taxon>Metazoa</taxon>
        <taxon>Spiralia</taxon>
        <taxon>Lophotrochozoa</taxon>
        <taxon>Platyhelminthes</taxon>
        <taxon>Monogenea</taxon>
        <taxon>Polyopisthocotylea</taxon>
        <taxon>Polystomatidea</taxon>
        <taxon>Polystomatidae</taxon>
        <taxon>Protopolystoma</taxon>
    </lineage>
</organism>
<evidence type="ECO:0000256" key="2">
    <source>
        <dbReference type="SAM" id="Phobius"/>
    </source>
</evidence>
<evidence type="ECO:0000256" key="1">
    <source>
        <dbReference type="SAM" id="MobiDB-lite"/>
    </source>
</evidence>
<reference evidence="3" key="1">
    <citation type="submission" date="2018-11" db="EMBL/GenBank/DDBJ databases">
        <authorList>
            <consortium name="Pathogen Informatics"/>
        </authorList>
    </citation>
    <scope>NUCLEOTIDE SEQUENCE</scope>
</reference>
<keyword evidence="2" id="KW-1133">Transmembrane helix</keyword>
<dbReference type="EMBL" id="CAAALY010264102">
    <property type="protein sequence ID" value="VEL40223.1"/>
    <property type="molecule type" value="Genomic_DNA"/>
</dbReference>
<dbReference type="Proteomes" id="UP000784294">
    <property type="component" value="Unassembled WGS sequence"/>
</dbReference>
<feature type="transmembrane region" description="Helical" evidence="2">
    <location>
        <begin position="223"/>
        <end position="243"/>
    </location>
</feature>
<name>A0A448XME7_9PLAT</name>
<keyword evidence="4" id="KW-1185">Reference proteome</keyword>
<dbReference type="GO" id="GO:0006811">
    <property type="term" value="P:monoatomic ion transport"/>
    <property type="evidence" value="ECO:0007669"/>
    <property type="project" value="InterPro"/>
</dbReference>
<keyword evidence="2" id="KW-0812">Transmembrane</keyword>
<feature type="compositionally biased region" description="Basic and acidic residues" evidence="1">
    <location>
        <begin position="175"/>
        <end position="190"/>
    </location>
</feature>